<accession>A0A165ISA3</accession>
<dbReference type="GO" id="GO:0009395">
    <property type="term" value="P:phospholipid catabolic process"/>
    <property type="evidence" value="ECO:0007669"/>
    <property type="project" value="TreeGrafter"/>
</dbReference>
<dbReference type="GO" id="GO:0035091">
    <property type="term" value="F:phosphatidylinositol binding"/>
    <property type="evidence" value="ECO:0007669"/>
    <property type="project" value="InterPro"/>
</dbReference>
<protein>
    <recommendedName>
        <fullName evidence="7">Phospholipase</fullName>
        <ecNumber evidence="7">3.1.4.4</ecNumber>
    </recommendedName>
</protein>
<dbReference type="OrthoDB" id="14911at2759"/>
<evidence type="ECO:0000256" key="2">
    <source>
        <dbReference type="ARBA" id="ARBA00008664"/>
    </source>
</evidence>
<proteinExistence type="inferred from homology"/>
<feature type="compositionally biased region" description="Basic residues" evidence="8">
    <location>
        <begin position="963"/>
        <end position="974"/>
    </location>
</feature>
<keyword evidence="5 7" id="KW-0442">Lipid degradation</keyword>
<sequence length="1176" mass="133724">MLQRQPAVQPPAAVVTPPDVNIVDELLGGGLSSLMLKMYFERDERGERRVPVLLHHLKIRVSDSLHPLSGSKAVFRIECEYANGQGKWVVYRQLRDFLALHTHYRVSNAYNRNIDAMPEFPRTSLPYLKFLKSDMGRDVERAEFARLQREALENYLVGLMRAVMFHETANRLCRFLEISALSIQLAPTGGWQYKAGVLKIEPVGKTGAFSRRGLGWREKRKSRWCAVRDSYLVAVDEPGETRVHDVFLLDADFTVERPTRYLRKGLNMLHLGDEEEHTAANPETHAETNTANSILDPERMEENIQQRQQEGKKKRKNKTQDLSHRTFYIENSQMRLKLTARNERQMDQWIASLERVAATSHWTQENRFGSFAPIRLNVSTQWLVDGRDYFWNVSRALLLAKERIFIMDWWLSPEMYLRRPGREHYRLDRLLERKAKEGVKIFVILYNEVSNRTTPTDSKYAKQRLIGLHENIVVQRSPSHFQTGTFYWAHHEKLCVVDDTIAFMGGVDLCFGRWDTPQHALIDENEADQIWKGKDYSNPRITDFHTLNKPEQDMYDRAKIPRMPWHDIGCQVVGQPARDLSRHFVMRWNYLLRVKTHSRSLPFLLPAPDFKPAQLTEMNLTGTCEMQICRSAGPWSMGTPNRVEDSIQNAYLKAIQLSEHFVYIENQFFITSTTVDNVRIENRIGDALVHRIIKAHQDGTPWRACIVIPLLPGFPFPVGHSDASAIRVILECQARTICRGPDSIFARLRREGIEPSDYISFFSLRGWGKLAGDTLTTEQIYIHAKILIADDRVAIIGSANINERSQRGDRDSELAAVIRDTDMIDCTMAGEPFQVGRFAHELRVRLMREHLGVDVDALMTEQMDAIHTAEPTAAAQDEETPSTPQPAIDLSISAPSVKNLDLDDGTEASASTSASPSAPSQEGLSDSTTSNTPPLSDGPDRILSPPGMAPSRTNGTLYSHGGSTRRHKSVHRPKPKVDTYGFEDPLTPDFYEDVWMAAAHHNTDIYRRVFRAIPDDNVTSWKQYREYVQHMDRFTKVAPRTASPSMARVPSESASERADGVSSTADASHVAKDEGTTTAEVQATRPDLDKRDKTRSPDLLSASATTTGSQLVDNGPRKPSRPDQPFEAWERDEMEAQLGELVGNLVVYPTRFLESEDVANNFLFPSDRILPLPIYD</sequence>
<dbReference type="Gene3D" id="3.30.1520.10">
    <property type="entry name" value="Phox-like domain"/>
    <property type="match status" value="1"/>
</dbReference>
<dbReference type="EMBL" id="KV425983">
    <property type="protein sequence ID" value="KZV93806.1"/>
    <property type="molecule type" value="Genomic_DNA"/>
</dbReference>
<dbReference type="CDD" id="cd09138">
    <property type="entry name" value="PLDc_vPLD1_2_yPLD_like_1"/>
    <property type="match status" value="1"/>
</dbReference>
<evidence type="ECO:0000256" key="6">
    <source>
        <dbReference type="ARBA" id="ARBA00023098"/>
    </source>
</evidence>
<dbReference type="PANTHER" id="PTHR18896:SF76">
    <property type="entry name" value="PHOSPHOLIPASE"/>
    <property type="match status" value="1"/>
</dbReference>
<evidence type="ECO:0000256" key="3">
    <source>
        <dbReference type="ARBA" id="ARBA00022737"/>
    </source>
</evidence>
<evidence type="ECO:0000259" key="10">
    <source>
        <dbReference type="PROSITE" id="PS50035"/>
    </source>
</evidence>
<dbReference type="Pfam" id="PF00614">
    <property type="entry name" value="PLDc"/>
    <property type="match status" value="2"/>
</dbReference>
<evidence type="ECO:0000256" key="8">
    <source>
        <dbReference type="SAM" id="MobiDB-lite"/>
    </source>
</evidence>
<dbReference type="AlphaFoldDB" id="A0A165ISA3"/>
<dbReference type="InterPro" id="IPR036871">
    <property type="entry name" value="PX_dom_sf"/>
</dbReference>
<evidence type="ECO:0000256" key="1">
    <source>
        <dbReference type="ARBA" id="ARBA00000798"/>
    </source>
</evidence>
<dbReference type="PROSITE" id="PS50003">
    <property type="entry name" value="PH_DOMAIN"/>
    <property type="match status" value="1"/>
</dbReference>
<evidence type="ECO:0000256" key="4">
    <source>
        <dbReference type="ARBA" id="ARBA00022801"/>
    </source>
</evidence>
<feature type="region of interest" description="Disordered" evidence="8">
    <location>
        <begin position="871"/>
        <end position="983"/>
    </location>
</feature>
<keyword evidence="3" id="KW-0677">Repeat</keyword>
<feature type="domain" description="PLD phosphodiesterase" evidence="10">
    <location>
        <begin position="778"/>
        <end position="805"/>
    </location>
</feature>
<feature type="region of interest" description="Disordered" evidence="8">
    <location>
        <begin position="276"/>
        <end position="322"/>
    </location>
</feature>
<dbReference type="InterPro" id="IPR001849">
    <property type="entry name" value="PH_domain"/>
</dbReference>
<dbReference type="Proteomes" id="UP000077266">
    <property type="component" value="Unassembled WGS sequence"/>
</dbReference>
<dbReference type="InterPro" id="IPR001683">
    <property type="entry name" value="PX_dom"/>
</dbReference>
<dbReference type="PIRSF" id="PIRSF009376">
    <property type="entry name" value="Phospholipase_D_euk"/>
    <property type="match status" value="1"/>
</dbReference>
<reference evidence="12 13" key="1">
    <citation type="journal article" date="2016" name="Mol. Biol. Evol.">
        <title>Comparative Genomics of Early-Diverging Mushroom-Forming Fungi Provides Insights into the Origins of Lignocellulose Decay Capabilities.</title>
        <authorList>
            <person name="Nagy L.G."/>
            <person name="Riley R."/>
            <person name="Tritt A."/>
            <person name="Adam C."/>
            <person name="Daum C."/>
            <person name="Floudas D."/>
            <person name="Sun H."/>
            <person name="Yadav J.S."/>
            <person name="Pangilinan J."/>
            <person name="Larsson K.H."/>
            <person name="Matsuura K."/>
            <person name="Barry K."/>
            <person name="Labutti K."/>
            <person name="Kuo R."/>
            <person name="Ohm R.A."/>
            <person name="Bhattacharya S.S."/>
            <person name="Shirouzu T."/>
            <person name="Yoshinaga Y."/>
            <person name="Martin F.M."/>
            <person name="Grigoriev I.V."/>
            <person name="Hibbett D.S."/>
        </authorList>
    </citation>
    <scope>NUCLEOTIDE SEQUENCE [LARGE SCALE GENOMIC DNA]</scope>
    <source>
        <strain evidence="12 13">HHB12029</strain>
    </source>
</reference>
<dbReference type="CDD" id="cd06093">
    <property type="entry name" value="PX_domain"/>
    <property type="match status" value="1"/>
</dbReference>
<comment type="similarity">
    <text evidence="2 7">Belongs to the phospholipase D family.</text>
</comment>
<dbReference type="GO" id="GO:0035556">
    <property type="term" value="P:intracellular signal transduction"/>
    <property type="evidence" value="ECO:0007669"/>
    <property type="project" value="InterPro"/>
</dbReference>
<dbReference type="PROSITE" id="PS50195">
    <property type="entry name" value="PX"/>
    <property type="match status" value="1"/>
</dbReference>
<evidence type="ECO:0000256" key="7">
    <source>
        <dbReference type="PIRNR" id="PIRNR009376"/>
    </source>
</evidence>
<comment type="catalytic activity">
    <reaction evidence="1 7">
        <text>a 1,2-diacyl-sn-glycero-3-phosphocholine + H2O = a 1,2-diacyl-sn-glycero-3-phosphate + choline + H(+)</text>
        <dbReference type="Rhea" id="RHEA:14445"/>
        <dbReference type="ChEBI" id="CHEBI:15354"/>
        <dbReference type="ChEBI" id="CHEBI:15377"/>
        <dbReference type="ChEBI" id="CHEBI:15378"/>
        <dbReference type="ChEBI" id="CHEBI:57643"/>
        <dbReference type="ChEBI" id="CHEBI:58608"/>
        <dbReference type="EC" id="3.1.4.4"/>
    </reaction>
</comment>
<organism evidence="12 13">
    <name type="scientific">Exidia glandulosa HHB12029</name>
    <dbReference type="NCBI Taxonomy" id="1314781"/>
    <lineage>
        <taxon>Eukaryota</taxon>
        <taxon>Fungi</taxon>
        <taxon>Dikarya</taxon>
        <taxon>Basidiomycota</taxon>
        <taxon>Agaricomycotina</taxon>
        <taxon>Agaricomycetes</taxon>
        <taxon>Auriculariales</taxon>
        <taxon>Exidiaceae</taxon>
        <taxon>Exidia</taxon>
    </lineage>
</organism>
<dbReference type="SUPFAM" id="SSF64268">
    <property type="entry name" value="PX domain"/>
    <property type="match status" value="1"/>
</dbReference>
<dbReference type="PROSITE" id="PS50035">
    <property type="entry name" value="PLD"/>
    <property type="match status" value="2"/>
</dbReference>
<dbReference type="EC" id="3.1.4.4" evidence="7"/>
<evidence type="ECO:0000313" key="13">
    <source>
        <dbReference type="Proteomes" id="UP000077266"/>
    </source>
</evidence>
<dbReference type="SMART" id="SM00155">
    <property type="entry name" value="PLDc"/>
    <property type="match status" value="2"/>
</dbReference>
<dbReference type="InterPro" id="IPR001736">
    <property type="entry name" value="PLipase_D/transphosphatidylase"/>
</dbReference>
<evidence type="ECO:0000256" key="5">
    <source>
        <dbReference type="ARBA" id="ARBA00022963"/>
    </source>
</evidence>
<dbReference type="InterPro" id="IPR015679">
    <property type="entry name" value="PLipase_D_fam"/>
</dbReference>
<evidence type="ECO:0000259" key="11">
    <source>
        <dbReference type="PROSITE" id="PS50195"/>
    </source>
</evidence>
<keyword evidence="13" id="KW-1185">Reference proteome</keyword>
<feature type="domain" description="PX" evidence="11">
    <location>
        <begin position="53"/>
        <end position="182"/>
    </location>
</feature>
<dbReference type="InParanoid" id="A0A165ISA3"/>
<feature type="domain" description="PH" evidence="9">
    <location>
        <begin position="202"/>
        <end position="358"/>
    </location>
</feature>
<dbReference type="FunCoup" id="A0A165ISA3">
    <property type="interactions" value="513"/>
</dbReference>
<dbReference type="Gene3D" id="3.30.870.10">
    <property type="entry name" value="Endonuclease Chain A"/>
    <property type="match status" value="2"/>
</dbReference>
<feature type="compositionally biased region" description="Low complexity" evidence="8">
    <location>
        <begin position="908"/>
        <end position="920"/>
    </location>
</feature>
<dbReference type="PANTHER" id="PTHR18896">
    <property type="entry name" value="PHOSPHOLIPASE D"/>
    <property type="match status" value="1"/>
</dbReference>
<dbReference type="SMART" id="SM00312">
    <property type="entry name" value="PX"/>
    <property type="match status" value="1"/>
</dbReference>
<name>A0A165ISA3_EXIGL</name>
<dbReference type="InterPro" id="IPR016555">
    <property type="entry name" value="PLipase_D_euk"/>
</dbReference>
<feature type="compositionally biased region" description="Basic and acidic residues" evidence="8">
    <location>
        <begin position="1086"/>
        <end position="1096"/>
    </location>
</feature>
<dbReference type="STRING" id="1314781.A0A165ISA3"/>
<dbReference type="SUPFAM" id="SSF56024">
    <property type="entry name" value="Phospholipase D/nuclease"/>
    <property type="match status" value="2"/>
</dbReference>
<feature type="compositionally biased region" description="Polar residues" evidence="8">
    <location>
        <begin position="1102"/>
        <end position="1112"/>
    </location>
</feature>
<feature type="compositionally biased region" description="Polar residues" evidence="8">
    <location>
        <begin position="922"/>
        <end position="934"/>
    </location>
</feature>
<dbReference type="GO" id="GO:0006654">
    <property type="term" value="P:phosphatidic acid biosynthetic process"/>
    <property type="evidence" value="ECO:0007669"/>
    <property type="project" value="InterPro"/>
</dbReference>
<dbReference type="SMART" id="SM00233">
    <property type="entry name" value="PH"/>
    <property type="match status" value="1"/>
</dbReference>
<dbReference type="GO" id="GO:0004630">
    <property type="term" value="F:phospholipase D activity"/>
    <property type="evidence" value="ECO:0007669"/>
    <property type="project" value="UniProtKB-UniRule"/>
</dbReference>
<evidence type="ECO:0000259" key="9">
    <source>
        <dbReference type="PROSITE" id="PS50003"/>
    </source>
</evidence>
<dbReference type="FunFam" id="3.30.870.10:FF:000011">
    <property type="entry name" value="Phospholipase"/>
    <property type="match status" value="1"/>
</dbReference>
<dbReference type="SUPFAM" id="SSF50729">
    <property type="entry name" value="PH domain-like"/>
    <property type="match status" value="1"/>
</dbReference>
<feature type="region of interest" description="Disordered" evidence="8">
    <location>
        <begin position="1039"/>
        <end position="1125"/>
    </location>
</feature>
<keyword evidence="4 7" id="KW-0378">Hydrolase</keyword>
<gene>
    <name evidence="12" type="ORF">EXIGLDRAFT_673615</name>
</gene>
<evidence type="ECO:0000313" key="12">
    <source>
        <dbReference type="EMBL" id="KZV93806.1"/>
    </source>
</evidence>
<feature type="domain" description="PLD phosphodiesterase" evidence="10">
    <location>
        <begin position="486"/>
        <end position="513"/>
    </location>
</feature>
<keyword evidence="6" id="KW-0443">Lipid metabolism</keyword>
<dbReference type="CDD" id="cd09141">
    <property type="entry name" value="PLDc_vPLD1_2_yPLD_like_2"/>
    <property type="match status" value="1"/>
</dbReference>